<organism evidence="2 3">
    <name type="scientific">Romanomermis culicivorax</name>
    <name type="common">Nematode worm</name>
    <dbReference type="NCBI Taxonomy" id="13658"/>
    <lineage>
        <taxon>Eukaryota</taxon>
        <taxon>Metazoa</taxon>
        <taxon>Ecdysozoa</taxon>
        <taxon>Nematoda</taxon>
        <taxon>Enoplea</taxon>
        <taxon>Dorylaimia</taxon>
        <taxon>Mermithida</taxon>
        <taxon>Mermithoidea</taxon>
        <taxon>Mermithidae</taxon>
        <taxon>Romanomermis</taxon>
    </lineage>
</organism>
<dbReference type="WBParaSite" id="nRc.2.0.1.t41708-RA">
    <property type="protein sequence ID" value="nRc.2.0.1.t41708-RA"/>
    <property type="gene ID" value="nRc.2.0.1.g41708"/>
</dbReference>
<feature type="region of interest" description="Disordered" evidence="1">
    <location>
        <begin position="1"/>
        <end position="43"/>
    </location>
</feature>
<evidence type="ECO:0000313" key="2">
    <source>
        <dbReference type="Proteomes" id="UP000887565"/>
    </source>
</evidence>
<keyword evidence="2" id="KW-1185">Reference proteome</keyword>
<protein>
    <submittedName>
        <fullName evidence="3">Uncharacterized protein</fullName>
    </submittedName>
</protein>
<evidence type="ECO:0000313" key="3">
    <source>
        <dbReference type="WBParaSite" id="nRc.2.0.1.t41708-RA"/>
    </source>
</evidence>
<dbReference type="AlphaFoldDB" id="A0A915KSF7"/>
<accession>A0A915KSF7</accession>
<evidence type="ECO:0000256" key="1">
    <source>
        <dbReference type="SAM" id="MobiDB-lite"/>
    </source>
</evidence>
<sequence>MRRQDNNHSQALREKYEERGGCTGRRVTQIYSEESEGDPESTLPANLINAITTRSMVSEAEKNNQAQVQPDDNQGQARMDKHKGQIVLLQDLDTMDQFENNISTLSATERNPKYFRQLMLSKNHIILGTIWSGDRLKALSPCVVSSDDNMSSSSSIKPAIINPHAEQFPVVIINNSSETIKILIESKLLVSCIWIAI</sequence>
<feature type="compositionally biased region" description="Basic and acidic residues" evidence="1">
    <location>
        <begin position="1"/>
        <end position="20"/>
    </location>
</feature>
<reference evidence="3" key="1">
    <citation type="submission" date="2022-11" db="UniProtKB">
        <authorList>
            <consortium name="WormBaseParasite"/>
        </authorList>
    </citation>
    <scope>IDENTIFICATION</scope>
</reference>
<dbReference type="Proteomes" id="UP000887565">
    <property type="component" value="Unplaced"/>
</dbReference>
<name>A0A915KSF7_ROMCU</name>
<proteinExistence type="predicted"/>